<evidence type="ECO:0000313" key="4">
    <source>
        <dbReference type="EMBL" id="KAJ4387903.1"/>
    </source>
</evidence>
<proteinExistence type="predicted"/>
<dbReference type="InterPro" id="IPR025151">
    <property type="entry name" value="ELYS_dom"/>
</dbReference>
<dbReference type="EMBL" id="JAPEVB010000005">
    <property type="protein sequence ID" value="KAJ4387903.1"/>
    <property type="molecule type" value="Genomic_DNA"/>
</dbReference>
<keyword evidence="2" id="KW-0539">Nucleus</keyword>
<protein>
    <recommendedName>
        <fullName evidence="3">ELYS-like domain-containing protein</fullName>
    </recommendedName>
</protein>
<dbReference type="AlphaFoldDB" id="A0A9W9CUU9"/>
<organism evidence="4 5">
    <name type="scientific">Gnomoniopsis smithogilvyi</name>
    <dbReference type="NCBI Taxonomy" id="1191159"/>
    <lineage>
        <taxon>Eukaryota</taxon>
        <taxon>Fungi</taxon>
        <taxon>Dikarya</taxon>
        <taxon>Ascomycota</taxon>
        <taxon>Pezizomycotina</taxon>
        <taxon>Sordariomycetes</taxon>
        <taxon>Sordariomycetidae</taxon>
        <taxon>Diaporthales</taxon>
        <taxon>Gnomoniaceae</taxon>
        <taxon>Gnomoniopsis</taxon>
    </lineage>
</organism>
<sequence length="312" mass="35305">MDDYTHVNRVFKPEWVSPYSDSKFVQDIEVMRKEFNGTLFIDRVLRTLGITNPHSYPPTSKNSLQKLHQQVCDSRFSVPHKLSVFYYILLDFDSLQSRPSYAENFAFHFAVPEKYKIFMKGLWLMDRRQFSAALEYLAHPSILPEFADDIVTILVQNAGKVGDQYDYSLALAYYHTVQPALQSSTALSALFEAMAQTSLTEAFYFSRTRPESARQLLFQQLIKSVLGGHGGSDIASRATELVSLPLDGAEEQWFIDYLTNGNGRRLRNAKDTVLMRRVVTGRHAESMNDQSLSSQWGAVLGGFKSGMGGRVA</sequence>
<name>A0A9W9CUU9_9PEZI</name>
<dbReference type="Pfam" id="PF13934">
    <property type="entry name" value="ELYS"/>
    <property type="match status" value="1"/>
</dbReference>
<feature type="domain" description="ELYS-like" evidence="3">
    <location>
        <begin position="38"/>
        <end position="260"/>
    </location>
</feature>
<gene>
    <name evidence="4" type="ORF">N0V93_008506</name>
</gene>
<evidence type="ECO:0000256" key="2">
    <source>
        <dbReference type="ARBA" id="ARBA00023242"/>
    </source>
</evidence>
<evidence type="ECO:0000259" key="3">
    <source>
        <dbReference type="Pfam" id="PF13934"/>
    </source>
</evidence>
<evidence type="ECO:0000313" key="5">
    <source>
        <dbReference type="Proteomes" id="UP001140453"/>
    </source>
</evidence>
<accession>A0A9W9CUU9</accession>
<dbReference type="OrthoDB" id="20729at2759"/>
<dbReference type="Proteomes" id="UP001140453">
    <property type="component" value="Unassembled WGS sequence"/>
</dbReference>
<dbReference type="GO" id="GO:0005634">
    <property type="term" value="C:nucleus"/>
    <property type="evidence" value="ECO:0007669"/>
    <property type="project" value="UniProtKB-SubCell"/>
</dbReference>
<evidence type="ECO:0000256" key="1">
    <source>
        <dbReference type="ARBA" id="ARBA00004123"/>
    </source>
</evidence>
<reference evidence="4" key="1">
    <citation type="submission" date="2022-10" db="EMBL/GenBank/DDBJ databases">
        <title>Tapping the CABI collections for fungal endophytes: first genome assemblies for Collariella, Neodidymelliopsis, Ascochyta clinopodiicola, Didymella pomorum, Didymosphaeria variabile, Neocosmospora piperis and Neocucurbitaria cava.</title>
        <authorList>
            <person name="Hill R."/>
        </authorList>
    </citation>
    <scope>NUCLEOTIDE SEQUENCE</scope>
    <source>
        <strain evidence="4">IMI 355082</strain>
    </source>
</reference>
<comment type="caution">
    <text evidence="4">The sequence shown here is derived from an EMBL/GenBank/DDBJ whole genome shotgun (WGS) entry which is preliminary data.</text>
</comment>
<comment type="subcellular location">
    <subcellularLocation>
        <location evidence="1">Nucleus</location>
    </subcellularLocation>
</comment>
<keyword evidence="5" id="KW-1185">Reference proteome</keyword>